<feature type="transmembrane region" description="Helical" evidence="9">
    <location>
        <begin position="31"/>
        <end position="50"/>
    </location>
</feature>
<organism evidence="11 12">
    <name type="scientific">Lactobacillus gigeriorum DSM 23908 = CRBIP 24.85</name>
    <dbReference type="NCBI Taxonomy" id="1423751"/>
    <lineage>
        <taxon>Bacteria</taxon>
        <taxon>Bacillati</taxon>
        <taxon>Bacillota</taxon>
        <taxon>Bacilli</taxon>
        <taxon>Lactobacillales</taxon>
        <taxon>Lactobacillaceae</taxon>
        <taxon>Lactobacillus</taxon>
    </lineage>
</organism>
<feature type="transmembrane region" description="Helical" evidence="9">
    <location>
        <begin position="139"/>
        <end position="161"/>
    </location>
</feature>
<dbReference type="PIRSF" id="PIRSF006351">
    <property type="entry name" value="PTS_EIIC-Cellobiose"/>
    <property type="match status" value="1"/>
</dbReference>
<protein>
    <recommendedName>
        <fullName evidence="8">Permease IIC component</fullName>
    </recommendedName>
</protein>
<evidence type="ECO:0000256" key="8">
    <source>
        <dbReference type="PIRNR" id="PIRNR006351"/>
    </source>
</evidence>
<evidence type="ECO:0000256" key="4">
    <source>
        <dbReference type="ARBA" id="ARBA00022597"/>
    </source>
</evidence>
<dbReference type="InterPro" id="IPR004796">
    <property type="entry name" value="PTS_IIC_cello"/>
</dbReference>
<keyword evidence="4 8" id="KW-0762">Sugar transport</keyword>
<feature type="transmembrane region" description="Helical" evidence="9">
    <location>
        <begin position="233"/>
        <end position="257"/>
    </location>
</feature>
<feature type="transmembrane region" description="Helical" evidence="9">
    <location>
        <begin position="372"/>
        <end position="389"/>
    </location>
</feature>
<feature type="transmembrane region" description="Helical" evidence="9">
    <location>
        <begin position="395"/>
        <end position="414"/>
    </location>
</feature>
<dbReference type="Pfam" id="PF02378">
    <property type="entry name" value="PTS_EIIC"/>
    <property type="match status" value="1"/>
</dbReference>
<dbReference type="EMBL" id="AYZO01000015">
    <property type="protein sequence ID" value="KRN11945.1"/>
    <property type="molecule type" value="Genomic_DNA"/>
</dbReference>
<dbReference type="InterPro" id="IPR051088">
    <property type="entry name" value="PTS_Sugar-EIIC/EIIB"/>
</dbReference>
<evidence type="ECO:0000313" key="11">
    <source>
        <dbReference type="EMBL" id="KRN11945.1"/>
    </source>
</evidence>
<feature type="transmembrane region" description="Helical" evidence="9">
    <location>
        <begin position="70"/>
        <end position="89"/>
    </location>
</feature>
<keyword evidence="12" id="KW-1185">Reference proteome</keyword>
<comment type="caution">
    <text evidence="11">The sequence shown here is derived from an EMBL/GenBank/DDBJ whole genome shotgun (WGS) entry which is preliminary data.</text>
</comment>
<feature type="domain" description="PTS EIIC type-3" evidence="10">
    <location>
        <begin position="7"/>
        <end position="413"/>
    </location>
</feature>
<feature type="transmembrane region" description="Helical" evidence="9">
    <location>
        <begin position="182"/>
        <end position="198"/>
    </location>
</feature>
<evidence type="ECO:0000313" key="12">
    <source>
        <dbReference type="Proteomes" id="UP000051521"/>
    </source>
</evidence>
<evidence type="ECO:0000256" key="1">
    <source>
        <dbReference type="ARBA" id="ARBA00004651"/>
    </source>
</evidence>
<sequence length="479" mass="52592">MEKMKFNADKVTEKMAKLAGNRYFTAIRDGMAVIIPVAVVGSFFTIVAAFPVDSWKTFITPYLPMLQIPVTFSIGMMALYSCYAMASALAQTYKLDRNSSATIATMAFLILTVSPGALTDKAAKLAGMAVGTVLPSVNFGAKGLFTAMLVSMLSVEIIRWFKQKNLVIKMPKGVPASVSNSFMSLVPAAVIILGSWIIKELLHFDLNAGLLAILSPLSHFAKDNFASAIIPPLFNSVFWFFGVHGAITSTPITPYWYDNLNINIDWLAKGGVAANAPHFMTEQFFQWFVYIGGSGTIIGLCILLAFASKSSFGKTVGKAVILPSIFNINEPIIFGLPIVLNSYFVIPFIAAPVITSVITYFAMVLHLVSRTIALVPWTLPGPIGAYMATGFDWRAAVLAILNIIVSIIIYYPFFRAWDNKQLEIERQANEPDTEVKTTGEVENLSISDNAGFQIAFVKKVFRKISLFIETRRIKDYGRA</sequence>
<keyword evidence="2 8" id="KW-0813">Transport</keyword>
<keyword evidence="7 8" id="KW-0472">Membrane</keyword>
<dbReference type="PANTHER" id="PTHR33989:SF11">
    <property type="entry name" value="LICHENAN PERMEASE IIC COMPONENT"/>
    <property type="match status" value="1"/>
</dbReference>
<comment type="function">
    <text evidence="8">The phosphoenolpyruvate-dependent sugar phosphotransferase system (PTS), a major carbohydrate active -transport system, catalyzes the phosphorylation of incoming sugar substrates concomitant with their translocation across the cell membrane.</text>
</comment>
<keyword evidence="3 8" id="KW-1003">Cell membrane</keyword>
<dbReference type="InterPro" id="IPR003352">
    <property type="entry name" value="PTS_EIIC"/>
</dbReference>
<accession>A0ABR5PV23</accession>
<feature type="transmembrane region" description="Helical" evidence="9">
    <location>
        <begin position="101"/>
        <end position="119"/>
    </location>
</feature>
<evidence type="ECO:0000259" key="10">
    <source>
        <dbReference type="PROSITE" id="PS51105"/>
    </source>
</evidence>
<name>A0ABR5PV23_9LACO</name>
<dbReference type="Proteomes" id="UP000051521">
    <property type="component" value="Unassembled WGS sequence"/>
</dbReference>
<evidence type="ECO:0000256" key="7">
    <source>
        <dbReference type="ARBA" id="ARBA00023136"/>
    </source>
</evidence>
<feature type="transmembrane region" description="Helical" evidence="9">
    <location>
        <begin position="344"/>
        <end position="365"/>
    </location>
</feature>
<proteinExistence type="predicted"/>
<dbReference type="InterPro" id="IPR004501">
    <property type="entry name" value="PTS_EIIC_3"/>
</dbReference>
<gene>
    <name evidence="11" type="ORF">FC38_GL000469</name>
</gene>
<keyword evidence="5 9" id="KW-0812">Transmembrane</keyword>
<dbReference type="NCBIfam" id="TIGR00410">
    <property type="entry name" value="lacE"/>
    <property type="match status" value="1"/>
</dbReference>
<dbReference type="PANTHER" id="PTHR33989">
    <property type="match status" value="1"/>
</dbReference>
<evidence type="ECO:0000256" key="6">
    <source>
        <dbReference type="ARBA" id="ARBA00022989"/>
    </source>
</evidence>
<evidence type="ECO:0000256" key="9">
    <source>
        <dbReference type="SAM" id="Phobius"/>
    </source>
</evidence>
<feature type="transmembrane region" description="Helical" evidence="9">
    <location>
        <begin position="287"/>
        <end position="307"/>
    </location>
</feature>
<evidence type="ECO:0000256" key="2">
    <source>
        <dbReference type="ARBA" id="ARBA00022448"/>
    </source>
</evidence>
<comment type="subcellular location">
    <subcellularLocation>
        <location evidence="1">Cell membrane</location>
        <topology evidence="1">Multi-pass membrane protein</topology>
    </subcellularLocation>
</comment>
<evidence type="ECO:0000256" key="5">
    <source>
        <dbReference type="ARBA" id="ARBA00022692"/>
    </source>
</evidence>
<evidence type="ECO:0000256" key="3">
    <source>
        <dbReference type="ARBA" id="ARBA00022475"/>
    </source>
</evidence>
<keyword evidence="6 9" id="KW-1133">Transmembrane helix</keyword>
<dbReference type="PROSITE" id="PS51105">
    <property type="entry name" value="PTS_EIIC_TYPE_3"/>
    <property type="match status" value="1"/>
</dbReference>
<reference evidence="11 12" key="1">
    <citation type="journal article" date="2015" name="Genome Announc.">
        <title>Expanding the biotechnology potential of lactobacilli through comparative genomics of 213 strains and associated genera.</title>
        <authorList>
            <person name="Sun Z."/>
            <person name="Harris H.M."/>
            <person name="McCann A."/>
            <person name="Guo C."/>
            <person name="Argimon S."/>
            <person name="Zhang W."/>
            <person name="Yang X."/>
            <person name="Jeffery I.B."/>
            <person name="Cooney J.C."/>
            <person name="Kagawa T.F."/>
            <person name="Liu W."/>
            <person name="Song Y."/>
            <person name="Salvetti E."/>
            <person name="Wrobel A."/>
            <person name="Rasinkangas P."/>
            <person name="Parkhill J."/>
            <person name="Rea M.C."/>
            <person name="O'Sullivan O."/>
            <person name="Ritari J."/>
            <person name="Douillard F.P."/>
            <person name="Paul Ross R."/>
            <person name="Yang R."/>
            <person name="Briner A.E."/>
            <person name="Felis G.E."/>
            <person name="de Vos W.M."/>
            <person name="Barrangou R."/>
            <person name="Klaenhammer T.R."/>
            <person name="Caufield P.W."/>
            <person name="Cui Y."/>
            <person name="Zhang H."/>
            <person name="O'Toole P.W."/>
        </authorList>
    </citation>
    <scope>NUCLEOTIDE SEQUENCE [LARGE SCALE GENOMIC DNA]</scope>
    <source>
        <strain evidence="11 12">DSM 23908</strain>
    </source>
</reference>